<dbReference type="SMART" id="SM00028">
    <property type="entry name" value="TPR"/>
    <property type="match status" value="4"/>
</dbReference>
<dbReference type="Proteomes" id="UP001195483">
    <property type="component" value="Unassembled WGS sequence"/>
</dbReference>
<proteinExistence type="predicted"/>
<protein>
    <recommendedName>
        <fullName evidence="7">Outer dynein arm-docking complex subunit 4</fullName>
    </recommendedName>
    <alternativeName>
        <fullName evidence="8">Tetratricopeptide repeat protein 25</fullName>
    </alternativeName>
</protein>
<dbReference type="InterPro" id="IPR011990">
    <property type="entry name" value="TPR-like_helical_dom_sf"/>
</dbReference>
<dbReference type="AlphaFoldDB" id="A0AAE0VII0"/>
<feature type="region of interest" description="Disordered" evidence="9">
    <location>
        <begin position="581"/>
        <end position="601"/>
    </location>
</feature>
<evidence type="ECO:0000256" key="2">
    <source>
        <dbReference type="ARBA" id="ARBA00022490"/>
    </source>
</evidence>
<sequence length="616" mass="70806">MSAGYDSSFTLEDTLKQSNLKRTKAYFQKTDALSITPNVKLAPLICQRDEQMYPANKEVRDGIKRSEKDVRVKRQGRRTKITSIGDIMTVGTQKSFTYDKKPRTETGRALVPSAGFKQRLKNPLVKVHRLPSISLATSRATFKRNLPTESLESFVFNDKPTSHARITDKKTLGKLYLDKQYLEFLVGSEELAGTKNSVVKSEVADTAEDGLFFLHERMNFWNSLGPLPPPHPSRRSRAKGRLRRLSPYTSTESLLSIESIKSYSTWTSSDSRVTRQCFSNVKSRVNSFREEQRVVKTEPPRPEKIKFQFKSYKRNEDLKEMTEILEEEEGENKLETAEEIRRRREEALRRGEEGVTFIEKEIEAIDSAFKQKRYSACEKKAISCLDVLKRFTEEEVPSKHVIRSMLYSCLGNCAIQRKDYSKALAYHSLDLDIGEEYGNQDIQSRALGNIGRVNVLIRNYNRAIDAYNRKAPLCKTSQETAWLFHEIGNCFLMLRIDEYALEAGVKALEAATEVNNTRFQLQSFVLIGVVEVNMKRYKEAYHHIEVALEKAKLNEDQKAQYVLTQVLVDINEKMIQQMQNKTSTRKFIDRKPSPRPYRVPPLVKQTSTKTDIVAEG</sequence>
<dbReference type="EMBL" id="JAEAOA010001267">
    <property type="protein sequence ID" value="KAK3577965.1"/>
    <property type="molecule type" value="Genomic_DNA"/>
</dbReference>
<evidence type="ECO:0000256" key="1">
    <source>
        <dbReference type="ARBA" id="ARBA00004430"/>
    </source>
</evidence>
<dbReference type="GO" id="GO:0005930">
    <property type="term" value="C:axoneme"/>
    <property type="evidence" value="ECO:0007669"/>
    <property type="project" value="UniProtKB-SubCell"/>
</dbReference>
<evidence type="ECO:0000256" key="4">
    <source>
        <dbReference type="ARBA" id="ARBA00022803"/>
    </source>
</evidence>
<keyword evidence="3" id="KW-0677">Repeat</keyword>
<evidence type="ECO:0000256" key="9">
    <source>
        <dbReference type="SAM" id="MobiDB-lite"/>
    </source>
</evidence>
<reference evidence="10" key="3">
    <citation type="submission" date="2023-05" db="EMBL/GenBank/DDBJ databases">
        <authorList>
            <person name="Smith C.H."/>
        </authorList>
    </citation>
    <scope>NUCLEOTIDE SEQUENCE</scope>
    <source>
        <strain evidence="10">CHS0354</strain>
        <tissue evidence="10">Mantle</tissue>
    </source>
</reference>
<accession>A0AAE0VII0</accession>
<comment type="subcellular location">
    <subcellularLocation>
        <location evidence="1">Cytoplasm</location>
        <location evidence="1">Cytoskeleton</location>
        <location evidence="1">Cilium axoneme</location>
    </subcellularLocation>
</comment>
<comment type="caution">
    <text evidence="10">The sequence shown here is derived from an EMBL/GenBank/DDBJ whole genome shotgun (WGS) entry which is preliminary data.</text>
</comment>
<keyword evidence="4" id="KW-0802">TPR repeat</keyword>
<keyword evidence="6" id="KW-0966">Cell projection</keyword>
<evidence type="ECO:0000256" key="5">
    <source>
        <dbReference type="ARBA" id="ARBA00023212"/>
    </source>
</evidence>
<keyword evidence="2" id="KW-0963">Cytoplasm</keyword>
<evidence type="ECO:0000256" key="8">
    <source>
        <dbReference type="ARBA" id="ARBA00034143"/>
    </source>
</evidence>
<keyword evidence="11" id="KW-1185">Reference proteome</keyword>
<evidence type="ECO:0000256" key="7">
    <source>
        <dbReference type="ARBA" id="ARBA00034139"/>
    </source>
</evidence>
<reference evidence="10" key="1">
    <citation type="journal article" date="2021" name="Genome Biol. Evol.">
        <title>A High-Quality Reference Genome for a Parasitic Bivalve with Doubly Uniparental Inheritance (Bivalvia: Unionida).</title>
        <authorList>
            <person name="Smith C.H."/>
        </authorList>
    </citation>
    <scope>NUCLEOTIDE SEQUENCE</scope>
    <source>
        <strain evidence="10">CHS0354</strain>
    </source>
</reference>
<dbReference type="PANTHER" id="PTHR23040:SF1">
    <property type="entry name" value="OUTER DYNEIN ARM-DOCKING COMPLEX SUBUNIT 4"/>
    <property type="match status" value="1"/>
</dbReference>
<dbReference type="InterPro" id="IPR019734">
    <property type="entry name" value="TPR_rpt"/>
</dbReference>
<evidence type="ECO:0000313" key="10">
    <source>
        <dbReference type="EMBL" id="KAK3577965.1"/>
    </source>
</evidence>
<dbReference type="Gene3D" id="1.25.40.10">
    <property type="entry name" value="Tetratricopeptide repeat domain"/>
    <property type="match status" value="2"/>
</dbReference>
<dbReference type="PANTHER" id="PTHR23040">
    <property type="match status" value="1"/>
</dbReference>
<keyword evidence="5" id="KW-0206">Cytoskeleton</keyword>
<name>A0AAE0VII0_9BIVA</name>
<dbReference type="SUPFAM" id="SSF48452">
    <property type="entry name" value="TPR-like"/>
    <property type="match status" value="1"/>
</dbReference>
<reference evidence="10" key="2">
    <citation type="journal article" date="2021" name="Genome Biol. Evol.">
        <title>Developing a high-quality reference genome for a parasitic bivalve with doubly uniparental inheritance (Bivalvia: Unionida).</title>
        <authorList>
            <person name="Smith C.H."/>
        </authorList>
    </citation>
    <scope>NUCLEOTIDE SEQUENCE</scope>
    <source>
        <strain evidence="10">CHS0354</strain>
        <tissue evidence="10">Mantle</tissue>
    </source>
</reference>
<organism evidence="10 11">
    <name type="scientific">Potamilus streckersoni</name>
    <dbReference type="NCBI Taxonomy" id="2493646"/>
    <lineage>
        <taxon>Eukaryota</taxon>
        <taxon>Metazoa</taxon>
        <taxon>Spiralia</taxon>
        <taxon>Lophotrochozoa</taxon>
        <taxon>Mollusca</taxon>
        <taxon>Bivalvia</taxon>
        <taxon>Autobranchia</taxon>
        <taxon>Heteroconchia</taxon>
        <taxon>Palaeoheterodonta</taxon>
        <taxon>Unionida</taxon>
        <taxon>Unionoidea</taxon>
        <taxon>Unionidae</taxon>
        <taxon>Ambleminae</taxon>
        <taxon>Lampsilini</taxon>
        <taxon>Potamilus</taxon>
    </lineage>
</organism>
<gene>
    <name evidence="10" type="ORF">CHS0354_020804</name>
</gene>
<evidence type="ECO:0000313" key="11">
    <source>
        <dbReference type="Proteomes" id="UP001195483"/>
    </source>
</evidence>
<dbReference type="InterPro" id="IPR040111">
    <property type="entry name" value="ODAD4"/>
</dbReference>
<evidence type="ECO:0000256" key="6">
    <source>
        <dbReference type="ARBA" id="ARBA00023273"/>
    </source>
</evidence>
<evidence type="ECO:0000256" key="3">
    <source>
        <dbReference type="ARBA" id="ARBA00022737"/>
    </source>
</evidence>